<accession>A0A417YS44</accession>
<sequence>MHCLVHILKNEKRDGMTDATVLISAANAYGLDSRLLIHVGGYINDVYQYTEQNGVPARIIRLTKQTWRNQKEVLAELHFMKYLFDNGVSVPDILPSKNGNLVESVEGGYLASMFTQAPGRIPIEEDWNREMVGNWGRIVGQMHLLTQSYVPLEGVKRRDWKQEPWMDMMRHLPHKELIVRQKAVELLNWLETLPKDKKNYGLVHCDLYDQNFFVAKDGTITAFDFDDCCYHWFAFDVAIILYLVIARFNRLEKMNESLDDHVAFFLDAFLKGYQEVNHFENWWLKAMPHFLRYRRLLGLSLWHQRYDWKIVDGELKIKWLRLKAEIEADKPLTNYPF</sequence>
<dbReference type="GO" id="GO:0009088">
    <property type="term" value="P:threonine biosynthetic process"/>
    <property type="evidence" value="ECO:0007669"/>
    <property type="project" value="TreeGrafter"/>
</dbReference>
<dbReference type="InterPro" id="IPR050249">
    <property type="entry name" value="Pseudomonas-type_ThrB"/>
</dbReference>
<dbReference type="Proteomes" id="UP000284416">
    <property type="component" value="Unassembled WGS sequence"/>
</dbReference>
<keyword evidence="4" id="KW-1185">Reference proteome</keyword>
<dbReference type="EMBL" id="QWEG01000009">
    <property type="protein sequence ID" value="RHW38118.1"/>
    <property type="molecule type" value="Genomic_DNA"/>
</dbReference>
<comment type="caution">
    <text evidence="3">The sequence shown here is derived from an EMBL/GenBank/DDBJ whole genome shotgun (WGS) entry which is preliminary data.</text>
</comment>
<evidence type="ECO:0000313" key="4">
    <source>
        <dbReference type="Proteomes" id="UP000284416"/>
    </source>
</evidence>
<protein>
    <recommendedName>
        <fullName evidence="2">Aminoglycoside phosphotransferase domain-containing protein</fullName>
    </recommendedName>
</protein>
<dbReference type="InterPro" id="IPR011009">
    <property type="entry name" value="Kinase-like_dom_sf"/>
</dbReference>
<dbReference type="SUPFAM" id="SSF56112">
    <property type="entry name" value="Protein kinase-like (PK-like)"/>
    <property type="match status" value="1"/>
</dbReference>
<dbReference type="PANTHER" id="PTHR21064:SF6">
    <property type="entry name" value="AMINOGLYCOSIDE PHOSPHOTRANSFERASE DOMAIN-CONTAINING PROTEIN"/>
    <property type="match status" value="1"/>
</dbReference>
<gene>
    <name evidence="3" type="ORF">D1B31_15185</name>
</gene>
<comment type="similarity">
    <text evidence="1">Belongs to the pseudomonas-type ThrB family.</text>
</comment>
<evidence type="ECO:0000259" key="2">
    <source>
        <dbReference type="Pfam" id="PF01636"/>
    </source>
</evidence>
<organism evidence="3 4">
    <name type="scientific">Neobacillus notoginsengisoli</name>
    <dbReference type="NCBI Taxonomy" id="1578198"/>
    <lineage>
        <taxon>Bacteria</taxon>
        <taxon>Bacillati</taxon>
        <taxon>Bacillota</taxon>
        <taxon>Bacilli</taxon>
        <taxon>Bacillales</taxon>
        <taxon>Bacillaceae</taxon>
        <taxon>Neobacillus</taxon>
    </lineage>
</organism>
<evidence type="ECO:0000313" key="3">
    <source>
        <dbReference type="EMBL" id="RHW38118.1"/>
    </source>
</evidence>
<proteinExistence type="inferred from homology"/>
<dbReference type="PANTHER" id="PTHR21064">
    <property type="entry name" value="AMINOGLYCOSIDE PHOSPHOTRANSFERASE DOMAIN-CONTAINING PROTEIN-RELATED"/>
    <property type="match status" value="1"/>
</dbReference>
<feature type="domain" description="Aminoglycoside phosphotransferase" evidence="2">
    <location>
        <begin position="40"/>
        <end position="247"/>
    </location>
</feature>
<dbReference type="GO" id="GO:0004413">
    <property type="term" value="F:homoserine kinase activity"/>
    <property type="evidence" value="ECO:0007669"/>
    <property type="project" value="TreeGrafter"/>
</dbReference>
<dbReference type="Gene3D" id="3.30.200.20">
    <property type="entry name" value="Phosphorylase Kinase, domain 1"/>
    <property type="match status" value="1"/>
</dbReference>
<dbReference type="Gene3D" id="3.90.1200.10">
    <property type="match status" value="1"/>
</dbReference>
<dbReference type="AlphaFoldDB" id="A0A417YS44"/>
<evidence type="ECO:0000256" key="1">
    <source>
        <dbReference type="ARBA" id="ARBA00038240"/>
    </source>
</evidence>
<dbReference type="InterPro" id="IPR002575">
    <property type="entry name" value="Aminoglycoside_PTrfase"/>
</dbReference>
<reference evidence="3 4" key="1">
    <citation type="journal article" date="2017" name="Int. J. Syst. Evol. Microbiol.">
        <title>Bacillus notoginsengisoli sp. nov., a novel bacterium isolated from the rhizosphere of Panax notoginseng.</title>
        <authorList>
            <person name="Zhang M.Y."/>
            <person name="Cheng J."/>
            <person name="Cai Y."/>
            <person name="Zhang T.Y."/>
            <person name="Wu Y.Y."/>
            <person name="Manikprabhu D."/>
            <person name="Li W.J."/>
            <person name="Zhang Y.X."/>
        </authorList>
    </citation>
    <scope>NUCLEOTIDE SEQUENCE [LARGE SCALE GENOMIC DNA]</scope>
    <source>
        <strain evidence="3 4">JCM 30743</strain>
    </source>
</reference>
<name>A0A417YS44_9BACI</name>
<dbReference type="Pfam" id="PF01636">
    <property type="entry name" value="APH"/>
    <property type="match status" value="1"/>
</dbReference>